<gene>
    <name evidence="1" type="ORF">GCM10022380_84850</name>
</gene>
<organism evidence="1 2">
    <name type="scientific">Amycolatopsis tucumanensis</name>
    <dbReference type="NCBI Taxonomy" id="401106"/>
    <lineage>
        <taxon>Bacteria</taxon>
        <taxon>Bacillati</taxon>
        <taxon>Actinomycetota</taxon>
        <taxon>Actinomycetes</taxon>
        <taxon>Pseudonocardiales</taxon>
        <taxon>Pseudonocardiaceae</taxon>
        <taxon>Amycolatopsis</taxon>
    </lineage>
</organism>
<dbReference type="EMBL" id="BAABCM010000022">
    <property type="protein sequence ID" value="GAA3854032.1"/>
    <property type="molecule type" value="Genomic_DNA"/>
</dbReference>
<proteinExistence type="predicted"/>
<protein>
    <submittedName>
        <fullName evidence="1">Uncharacterized protein</fullName>
    </submittedName>
</protein>
<evidence type="ECO:0000313" key="2">
    <source>
        <dbReference type="Proteomes" id="UP001501624"/>
    </source>
</evidence>
<name>A0ABP7JU92_9PSEU</name>
<sequence>MLAPIHDAKATVATRLRSGRGRFSVPGAVRGLADDNSDIAGDLRIQVIGERGGRTAAQSTVAGRVRANYARLHVVYAIGDDYT</sequence>
<reference evidence="2" key="1">
    <citation type="journal article" date="2019" name="Int. J. Syst. Evol. Microbiol.">
        <title>The Global Catalogue of Microorganisms (GCM) 10K type strain sequencing project: providing services to taxonomists for standard genome sequencing and annotation.</title>
        <authorList>
            <consortium name="The Broad Institute Genomics Platform"/>
            <consortium name="The Broad Institute Genome Sequencing Center for Infectious Disease"/>
            <person name="Wu L."/>
            <person name="Ma J."/>
        </authorList>
    </citation>
    <scope>NUCLEOTIDE SEQUENCE [LARGE SCALE GENOMIC DNA]</scope>
    <source>
        <strain evidence="2">JCM 17017</strain>
    </source>
</reference>
<comment type="caution">
    <text evidence="1">The sequence shown here is derived from an EMBL/GenBank/DDBJ whole genome shotgun (WGS) entry which is preliminary data.</text>
</comment>
<accession>A0ABP7JU92</accession>
<keyword evidence="2" id="KW-1185">Reference proteome</keyword>
<evidence type="ECO:0000313" key="1">
    <source>
        <dbReference type="EMBL" id="GAA3854032.1"/>
    </source>
</evidence>
<dbReference type="Proteomes" id="UP001501624">
    <property type="component" value="Unassembled WGS sequence"/>
</dbReference>